<sequence length="103" mass="11181">MPLGAASAHALTVMPEFNSFVREHGADRHDPGRGFEARLIGVVLELRQEVAHVVVGSIAAGERPKLVANELCDRTVGLRRLLSRLFGCGRGGESRLQRVVALR</sequence>
<dbReference type="EMBL" id="JAEFCI010009303">
    <property type="protein sequence ID" value="KAG5457893.1"/>
    <property type="molecule type" value="Genomic_DNA"/>
</dbReference>
<comment type="caution">
    <text evidence="1">The sequence shown here is derived from an EMBL/GenBank/DDBJ whole genome shotgun (WGS) entry which is preliminary data.</text>
</comment>
<gene>
    <name evidence="1" type="ORF">BJ554DRAFT_1986</name>
</gene>
<feature type="non-terminal residue" evidence="1">
    <location>
        <position position="103"/>
    </location>
</feature>
<evidence type="ECO:0000313" key="1">
    <source>
        <dbReference type="EMBL" id="KAG5457893.1"/>
    </source>
</evidence>
<evidence type="ECO:0000313" key="2">
    <source>
        <dbReference type="Proteomes" id="UP000673691"/>
    </source>
</evidence>
<dbReference type="Proteomes" id="UP000673691">
    <property type="component" value="Unassembled WGS sequence"/>
</dbReference>
<name>A0A8H7ZRT3_9FUNG</name>
<organism evidence="1 2">
    <name type="scientific">Olpidium bornovanus</name>
    <dbReference type="NCBI Taxonomy" id="278681"/>
    <lineage>
        <taxon>Eukaryota</taxon>
        <taxon>Fungi</taxon>
        <taxon>Fungi incertae sedis</taxon>
        <taxon>Olpidiomycota</taxon>
        <taxon>Olpidiomycotina</taxon>
        <taxon>Olpidiomycetes</taxon>
        <taxon>Olpidiales</taxon>
        <taxon>Olpidiaceae</taxon>
        <taxon>Olpidium</taxon>
    </lineage>
</organism>
<protein>
    <submittedName>
        <fullName evidence="1">Uncharacterized protein</fullName>
    </submittedName>
</protein>
<proteinExistence type="predicted"/>
<dbReference type="AlphaFoldDB" id="A0A8H7ZRT3"/>
<reference evidence="1 2" key="1">
    <citation type="journal article" name="Sci. Rep.">
        <title>Genome-scale phylogenetic analyses confirm Olpidium as the closest living zoosporic fungus to the non-flagellated, terrestrial fungi.</title>
        <authorList>
            <person name="Chang Y."/>
            <person name="Rochon D."/>
            <person name="Sekimoto S."/>
            <person name="Wang Y."/>
            <person name="Chovatia M."/>
            <person name="Sandor L."/>
            <person name="Salamov A."/>
            <person name="Grigoriev I.V."/>
            <person name="Stajich J.E."/>
            <person name="Spatafora J.W."/>
        </authorList>
    </citation>
    <scope>NUCLEOTIDE SEQUENCE [LARGE SCALE GENOMIC DNA]</scope>
    <source>
        <strain evidence="1">S191</strain>
    </source>
</reference>
<keyword evidence="2" id="KW-1185">Reference proteome</keyword>
<accession>A0A8H7ZRT3</accession>